<evidence type="ECO:0000313" key="2">
    <source>
        <dbReference type="Proteomes" id="UP000823775"/>
    </source>
</evidence>
<accession>A0ABS8VAD2</accession>
<keyword evidence="2" id="KW-1185">Reference proteome</keyword>
<proteinExistence type="predicted"/>
<reference evidence="1 2" key="1">
    <citation type="journal article" date="2021" name="BMC Genomics">
        <title>Datura genome reveals duplications of psychoactive alkaloid biosynthetic genes and high mutation rate following tissue culture.</title>
        <authorList>
            <person name="Rajewski A."/>
            <person name="Carter-House D."/>
            <person name="Stajich J."/>
            <person name="Litt A."/>
        </authorList>
    </citation>
    <scope>NUCLEOTIDE SEQUENCE [LARGE SCALE GENOMIC DNA]</scope>
    <source>
        <strain evidence="1">AR-01</strain>
    </source>
</reference>
<dbReference type="Proteomes" id="UP000823775">
    <property type="component" value="Unassembled WGS sequence"/>
</dbReference>
<comment type="caution">
    <text evidence="1">The sequence shown here is derived from an EMBL/GenBank/DDBJ whole genome shotgun (WGS) entry which is preliminary data.</text>
</comment>
<evidence type="ECO:0000313" key="1">
    <source>
        <dbReference type="EMBL" id="MCD9643306.1"/>
    </source>
</evidence>
<name>A0ABS8VAD2_DATST</name>
<dbReference type="EMBL" id="JACEIK010003854">
    <property type="protein sequence ID" value="MCD9643306.1"/>
    <property type="molecule type" value="Genomic_DNA"/>
</dbReference>
<gene>
    <name evidence="1" type="ORF">HAX54_030649</name>
</gene>
<sequence length="183" mass="21025">MCGGQDDHFHGCAHASYPPPIPYYDDSTFSYELNRNNEPSDGRIKEIKDMFKCLVEKHDEKQLQLEKQEATIHNLDPQLSQLVQALNAQQVNIVDSSQEEHEFAEELTVLTQEFRVKHQQPNQLKFEDADVEKVIIEPVRDIDDTNLADSSVIDSEYVKSREVHVYERIGPHSKHFSTLCTSG</sequence>
<organism evidence="1 2">
    <name type="scientific">Datura stramonium</name>
    <name type="common">Jimsonweed</name>
    <name type="synonym">Common thornapple</name>
    <dbReference type="NCBI Taxonomy" id="4076"/>
    <lineage>
        <taxon>Eukaryota</taxon>
        <taxon>Viridiplantae</taxon>
        <taxon>Streptophyta</taxon>
        <taxon>Embryophyta</taxon>
        <taxon>Tracheophyta</taxon>
        <taxon>Spermatophyta</taxon>
        <taxon>Magnoliopsida</taxon>
        <taxon>eudicotyledons</taxon>
        <taxon>Gunneridae</taxon>
        <taxon>Pentapetalae</taxon>
        <taxon>asterids</taxon>
        <taxon>lamiids</taxon>
        <taxon>Solanales</taxon>
        <taxon>Solanaceae</taxon>
        <taxon>Solanoideae</taxon>
        <taxon>Datureae</taxon>
        <taxon>Datura</taxon>
    </lineage>
</organism>
<protein>
    <submittedName>
        <fullName evidence="1">Uncharacterized protein</fullName>
    </submittedName>
</protein>